<dbReference type="EMBL" id="HG994584">
    <property type="protein sequence ID" value="CAF2951701.1"/>
    <property type="molecule type" value="Genomic_DNA"/>
</dbReference>
<gene>
    <name evidence="3" type="ORF">LSAA_10258</name>
</gene>
<dbReference type="InterPro" id="IPR046792">
    <property type="entry name" value="Peptidase_C54_cat"/>
</dbReference>
<dbReference type="OrthoDB" id="2960936at2759"/>
<keyword evidence="1 3" id="KW-0378">Hydrolase</keyword>
<evidence type="ECO:0000313" key="3">
    <source>
        <dbReference type="EMBL" id="CAF2951701.1"/>
    </source>
</evidence>
<dbReference type="InterPro" id="IPR038765">
    <property type="entry name" value="Papain-like_cys_pep_sf"/>
</dbReference>
<dbReference type="GO" id="GO:0015031">
    <property type="term" value="P:protein transport"/>
    <property type="evidence" value="ECO:0007669"/>
    <property type="project" value="UniProtKB-KW"/>
</dbReference>
<sequence>MDITTHSYTSSSWWRKAQSYLHFMYQVFTFLRRMYPHLVQDQVDTNLVHFDLKTFHCNTPKKMSVFKMDPSCCKAADCVTNLGDLLSRSLSMESNPDEEFVNIPQSPSTGDQSVSEDFVFI</sequence>
<dbReference type="GO" id="GO:0008234">
    <property type="term" value="F:cysteine-type peptidase activity"/>
    <property type="evidence" value="ECO:0007669"/>
    <property type="project" value="InterPro"/>
</dbReference>
<organism evidence="3 4">
    <name type="scientific">Lepeophtheirus salmonis</name>
    <name type="common">Salmon louse</name>
    <name type="synonym">Caligus salmonis</name>
    <dbReference type="NCBI Taxonomy" id="72036"/>
    <lineage>
        <taxon>Eukaryota</taxon>
        <taxon>Metazoa</taxon>
        <taxon>Ecdysozoa</taxon>
        <taxon>Arthropoda</taxon>
        <taxon>Crustacea</taxon>
        <taxon>Multicrustacea</taxon>
        <taxon>Hexanauplia</taxon>
        <taxon>Copepoda</taxon>
        <taxon>Siphonostomatoida</taxon>
        <taxon>Caligidae</taxon>
        <taxon>Lepeophtheirus</taxon>
    </lineage>
</organism>
<dbReference type="GO" id="GO:0006914">
    <property type="term" value="P:autophagy"/>
    <property type="evidence" value="ECO:0007669"/>
    <property type="project" value="UniProtKB-KW"/>
</dbReference>
<dbReference type="GO" id="GO:0005737">
    <property type="term" value="C:cytoplasm"/>
    <property type="evidence" value="ECO:0007669"/>
    <property type="project" value="UniProtKB-SubCell"/>
</dbReference>
<comment type="subcellular location">
    <subcellularLocation>
        <location evidence="1">Cytoplasm</location>
    </subcellularLocation>
</comment>
<dbReference type="GO" id="GO:0006508">
    <property type="term" value="P:proteolysis"/>
    <property type="evidence" value="ECO:0007669"/>
    <property type="project" value="UniProtKB-KW"/>
</dbReference>
<keyword evidence="1" id="KW-0963">Cytoplasm</keyword>
<reference evidence="3" key="1">
    <citation type="submission" date="2021-02" db="EMBL/GenBank/DDBJ databases">
        <authorList>
            <person name="Bekaert M."/>
        </authorList>
    </citation>
    <scope>NUCLEOTIDE SEQUENCE</scope>
    <source>
        <strain evidence="3">IoA-00</strain>
    </source>
</reference>
<keyword evidence="1" id="KW-0072">Autophagy</keyword>
<dbReference type="Proteomes" id="UP000675881">
    <property type="component" value="Chromosome 5"/>
</dbReference>
<accession>A0A7R8CWE8</accession>
<keyword evidence="1" id="KW-0645">Protease</keyword>
<dbReference type="SUPFAM" id="SSF54001">
    <property type="entry name" value="Cysteine proteinases"/>
    <property type="match status" value="1"/>
</dbReference>
<keyword evidence="1" id="KW-0813">Transport</keyword>
<dbReference type="AlphaFoldDB" id="A0A7R8CWE8"/>
<evidence type="ECO:0000256" key="1">
    <source>
        <dbReference type="RuleBase" id="RU363115"/>
    </source>
</evidence>
<comment type="function">
    <text evidence="1">Cysteine protease that plays a key role in autophagy by mediating both proteolytic activation and delipidation of ATG8 family proteins.</text>
</comment>
<protein>
    <recommendedName>
        <fullName evidence="1">Cysteine protease</fullName>
        <ecNumber evidence="1">3.4.22.-</ecNumber>
    </recommendedName>
</protein>
<name>A0A7R8CWE8_LEPSM</name>
<keyword evidence="4" id="KW-1185">Reference proteome</keyword>
<keyword evidence="1" id="KW-0653">Protein transport</keyword>
<dbReference type="EC" id="3.4.22.-" evidence="1"/>
<proteinExistence type="inferred from homology"/>
<feature type="domain" description="Peptidase C54 catalytic" evidence="2">
    <location>
        <begin position="26"/>
        <end position="74"/>
    </location>
</feature>
<evidence type="ECO:0000313" key="4">
    <source>
        <dbReference type="Proteomes" id="UP000675881"/>
    </source>
</evidence>
<evidence type="ECO:0000259" key="2">
    <source>
        <dbReference type="Pfam" id="PF03416"/>
    </source>
</evidence>
<comment type="similarity">
    <text evidence="1">Belongs to the peptidase C54 family.</text>
</comment>
<dbReference type="GO" id="GO:0019786">
    <property type="term" value="F:protein-phosphatidylethanolamide deconjugating activity"/>
    <property type="evidence" value="ECO:0007669"/>
    <property type="project" value="InterPro"/>
</dbReference>
<dbReference type="Pfam" id="PF03416">
    <property type="entry name" value="Peptidase_C54"/>
    <property type="match status" value="1"/>
</dbReference>